<dbReference type="EMBL" id="LIBJ01000071">
    <property type="protein sequence ID" value="KRO48640.1"/>
    <property type="molecule type" value="Genomic_DNA"/>
</dbReference>
<evidence type="ECO:0000256" key="7">
    <source>
        <dbReference type="ARBA" id="ARBA00022777"/>
    </source>
</evidence>
<dbReference type="CDD" id="cd06225">
    <property type="entry name" value="HAMP"/>
    <property type="match status" value="1"/>
</dbReference>
<evidence type="ECO:0000313" key="15">
    <source>
        <dbReference type="Proteomes" id="UP000051017"/>
    </source>
</evidence>
<evidence type="ECO:0000256" key="9">
    <source>
        <dbReference type="ARBA" id="ARBA00023012"/>
    </source>
</evidence>
<accession>A0A0R2QHQ1</accession>
<evidence type="ECO:0000256" key="5">
    <source>
        <dbReference type="ARBA" id="ARBA00022679"/>
    </source>
</evidence>
<dbReference type="CDD" id="cd00075">
    <property type="entry name" value="HATPase"/>
    <property type="match status" value="1"/>
</dbReference>
<organism evidence="14 15">
    <name type="scientific">Acidimicrobiia bacterium BACL6 MAG-120924-bin43</name>
    <dbReference type="NCBI Taxonomy" id="1655583"/>
    <lineage>
        <taxon>Bacteria</taxon>
        <taxon>Bacillati</taxon>
        <taxon>Actinomycetota</taxon>
        <taxon>Acidimicrobiia</taxon>
        <taxon>acIV cluster</taxon>
    </lineage>
</organism>
<protein>
    <recommendedName>
        <fullName evidence="3">histidine kinase</fullName>
        <ecNumber evidence="3">2.7.13.3</ecNumber>
    </recommendedName>
</protein>
<dbReference type="AlphaFoldDB" id="A0A0R2QHQ1"/>
<dbReference type="Pfam" id="PF02518">
    <property type="entry name" value="HATPase_c"/>
    <property type="match status" value="1"/>
</dbReference>
<keyword evidence="4" id="KW-0597">Phosphoprotein</keyword>
<evidence type="ECO:0000313" key="14">
    <source>
        <dbReference type="EMBL" id="KRO48640.1"/>
    </source>
</evidence>
<feature type="transmembrane region" description="Helical" evidence="11">
    <location>
        <begin position="175"/>
        <end position="193"/>
    </location>
</feature>
<evidence type="ECO:0000259" key="12">
    <source>
        <dbReference type="PROSITE" id="PS50109"/>
    </source>
</evidence>
<reference evidence="14 15" key="1">
    <citation type="submission" date="2015-10" db="EMBL/GenBank/DDBJ databases">
        <title>Metagenome-Assembled Genomes uncover a global brackish microbiome.</title>
        <authorList>
            <person name="Hugerth L.W."/>
            <person name="Larsson J."/>
            <person name="Alneberg J."/>
            <person name="Lindh M.V."/>
            <person name="Legrand C."/>
            <person name="Pinhassi J."/>
            <person name="Andersson A.F."/>
        </authorList>
    </citation>
    <scope>NUCLEOTIDE SEQUENCE [LARGE SCALE GENOMIC DNA]</scope>
    <source>
        <strain evidence="14">BACL6 MAG-120924-bin43</strain>
    </source>
</reference>
<evidence type="ECO:0000256" key="10">
    <source>
        <dbReference type="ARBA" id="ARBA00023136"/>
    </source>
</evidence>
<dbReference type="EC" id="2.7.13.3" evidence="3"/>
<dbReference type="Pfam" id="PF00672">
    <property type="entry name" value="HAMP"/>
    <property type="match status" value="1"/>
</dbReference>
<dbReference type="PANTHER" id="PTHR45436:SF5">
    <property type="entry name" value="SENSOR HISTIDINE KINASE TRCS"/>
    <property type="match status" value="1"/>
</dbReference>
<evidence type="ECO:0000256" key="6">
    <source>
        <dbReference type="ARBA" id="ARBA00022692"/>
    </source>
</evidence>
<name>A0A0R2QHQ1_9ACTN</name>
<proteinExistence type="predicted"/>
<evidence type="ECO:0000256" key="1">
    <source>
        <dbReference type="ARBA" id="ARBA00000085"/>
    </source>
</evidence>
<feature type="domain" description="Histidine kinase" evidence="12">
    <location>
        <begin position="255"/>
        <end position="471"/>
    </location>
</feature>
<keyword evidence="6 11" id="KW-0812">Transmembrane</keyword>
<keyword evidence="5" id="KW-0808">Transferase</keyword>
<dbReference type="InterPro" id="IPR003594">
    <property type="entry name" value="HATPase_dom"/>
</dbReference>
<keyword evidence="10 11" id="KW-0472">Membrane</keyword>
<dbReference type="InterPro" id="IPR036890">
    <property type="entry name" value="HATPase_C_sf"/>
</dbReference>
<sequence>MNTARRFPNLFGLRGRMVLFFSLGAFAAALALSIVTFASTRSYLLSQRSEVAKRQAFNNALLVRTLYAENPADVDLLIANIRSERGGYAVLHLDANDTESEYFYAQEPLRFTQSNLPKELVSKTLQGDTGRQRFTFDSNPYEAIGVSIPSIQAQYFEAFPLADVATTLGTIQTTLLIGVIIITVAAAFLGSTTSRNVLRPLLRVTGAANEIATGGLDTRLDFEKDPDLERLVTSFNEMADAVQQRIEREQRFASDVSHELRSPVTALGAAVDVLVSKRAEFSDRNKEAIDILASQVKRFDRTVVDLLELSRLDAGASENNVDNVHLADLIQRIISRHGFDQVVFTQALPLMQNSTDIDDAVLVDRRRIERILLNLLENARDHGGGATRVSLNGQVDHFVLSVEDSGQGIAISERSRIFERFARGTAARLSTGSGLGLAIVQEHARALGGEAHVEDSPTGGAKFVITIKRTVPSWE</sequence>
<dbReference type="SUPFAM" id="SSF47384">
    <property type="entry name" value="Homodimeric domain of signal transducing histidine kinase"/>
    <property type="match status" value="1"/>
</dbReference>
<dbReference type="SMART" id="SM00388">
    <property type="entry name" value="HisKA"/>
    <property type="match status" value="1"/>
</dbReference>
<dbReference type="GO" id="GO:0005886">
    <property type="term" value="C:plasma membrane"/>
    <property type="evidence" value="ECO:0007669"/>
    <property type="project" value="UniProtKB-SubCell"/>
</dbReference>
<dbReference type="SMART" id="SM00387">
    <property type="entry name" value="HATPase_c"/>
    <property type="match status" value="1"/>
</dbReference>
<dbReference type="SUPFAM" id="SSF158472">
    <property type="entry name" value="HAMP domain-like"/>
    <property type="match status" value="1"/>
</dbReference>
<dbReference type="Gene3D" id="3.30.565.10">
    <property type="entry name" value="Histidine kinase-like ATPase, C-terminal domain"/>
    <property type="match status" value="1"/>
</dbReference>
<dbReference type="PROSITE" id="PS50109">
    <property type="entry name" value="HIS_KIN"/>
    <property type="match status" value="1"/>
</dbReference>
<dbReference type="InterPro" id="IPR003661">
    <property type="entry name" value="HisK_dim/P_dom"/>
</dbReference>
<comment type="subcellular location">
    <subcellularLocation>
        <location evidence="2">Cell membrane</location>
    </subcellularLocation>
</comment>
<evidence type="ECO:0000256" key="2">
    <source>
        <dbReference type="ARBA" id="ARBA00004236"/>
    </source>
</evidence>
<evidence type="ECO:0000256" key="3">
    <source>
        <dbReference type="ARBA" id="ARBA00012438"/>
    </source>
</evidence>
<comment type="catalytic activity">
    <reaction evidence="1">
        <text>ATP + protein L-histidine = ADP + protein N-phospho-L-histidine.</text>
        <dbReference type="EC" id="2.7.13.3"/>
    </reaction>
</comment>
<dbReference type="GO" id="GO:0000155">
    <property type="term" value="F:phosphorelay sensor kinase activity"/>
    <property type="evidence" value="ECO:0007669"/>
    <property type="project" value="InterPro"/>
</dbReference>
<evidence type="ECO:0000259" key="13">
    <source>
        <dbReference type="PROSITE" id="PS50885"/>
    </source>
</evidence>
<dbReference type="SMART" id="SM00304">
    <property type="entry name" value="HAMP"/>
    <property type="match status" value="1"/>
</dbReference>
<dbReference type="CDD" id="cd00082">
    <property type="entry name" value="HisKA"/>
    <property type="match status" value="1"/>
</dbReference>
<dbReference type="Pfam" id="PF00512">
    <property type="entry name" value="HisKA"/>
    <property type="match status" value="1"/>
</dbReference>
<comment type="caution">
    <text evidence="14">The sequence shown here is derived from an EMBL/GenBank/DDBJ whole genome shotgun (WGS) entry which is preliminary data.</text>
</comment>
<evidence type="ECO:0000256" key="4">
    <source>
        <dbReference type="ARBA" id="ARBA00022553"/>
    </source>
</evidence>
<evidence type="ECO:0000256" key="8">
    <source>
        <dbReference type="ARBA" id="ARBA00022989"/>
    </source>
</evidence>
<dbReference type="InterPro" id="IPR003660">
    <property type="entry name" value="HAMP_dom"/>
</dbReference>
<dbReference type="InterPro" id="IPR036097">
    <property type="entry name" value="HisK_dim/P_sf"/>
</dbReference>
<gene>
    <name evidence="14" type="ORF">ABR75_08890</name>
</gene>
<dbReference type="PRINTS" id="PR00344">
    <property type="entry name" value="BCTRLSENSOR"/>
</dbReference>
<dbReference type="Gene3D" id="6.10.340.10">
    <property type="match status" value="1"/>
</dbReference>
<dbReference type="Gene3D" id="1.10.287.130">
    <property type="match status" value="1"/>
</dbReference>
<keyword evidence="8 11" id="KW-1133">Transmembrane helix</keyword>
<dbReference type="PROSITE" id="PS50885">
    <property type="entry name" value="HAMP"/>
    <property type="match status" value="1"/>
</dbReference>
<keyword evidence="7" id="KW-0418">Kinase</keyword>
<dbReference type="SUPFAM" id="SSF55874">
    <property type="entry name" value="ATPase domain of HSP90 chaperone/DNA topoisomerase II/histidine kinase"/>
    <property type="match status" value="1"/>
</dbReference>
<dbReference type="InterPro" id="IPR050428">
    <property type="entry name" value="TCS_sensor_his_kinase"/>
</dbReference>
<keyword evidence="9" id="KW-0902">Two-component regulatory system</keyword>
<dbReference type="InterPro" id="IPR005467">
    <property type="entry name" value="His_kinase_dom"/>
</dbReference>
<dbReference type="PANTHER" id="PTHR45436">
    <property type="entry name" value="SENSOR HISTIDINE KINASE YKOH"/>
    <property type="match status" value="1"/>
</dbReference>
<feature type="domain" description="HAMP" evidence="13">
    <location>
        <begin position="195"/>
        <end position="247"/>
    </location>
</feature>
<evidence type="ECO:0000256" key="11">
    <source>
        <dbReference type="SAM" id="Phobius"/>
    </source>
</evidence>
<dbReference type="Proteomes" id="UP000051017">
    <property type="component" value="Unassembled WGS sequence"/>
</dbReference>
<dbReference type="InterPro" id="IPR004358">
    <property type="entry name" value="Sig_transdc_His_kin-like_C"/>
</dbReference>